<organism evidence="1 2">
    <name type="scientific">Nocardioides aurantiacus</name>
    <dbReference type="NCBI Taxonomy" id="86796"/>
    <lineage>
        <taxon>Bacteria</taxon>
        <taxon>Bacillati</taxon>
        <taxon>Actinomycetota</taxon>
        <taxon>Actinomycetes</taxon>
        <taxon>Propionibacteriales</taxon>
        <taxon>Nocardioidaceae</taxon>
        <taxon>Nocardioides</taxon>
    </lineage>
</organism>
<sequence length="222" mass="23562">MLATSATSLKSRPADHIANRTTQGEVHLLMPAYGPSMRPLRVTTTFVAAGVLTTALSGCGGSTESAGSAPLATVTVTASPKAKPQPKQSGVLKLGQTADVGFAQITALEVRPDVPVDYDQQKRWSSVLVRTCATADKVEGEPLVLTWFPWTVNDRQDGVYQITGVTGGVSYPVPTYPTDPGQRVVKGQCVKGWITFNVAPGAKLKSVTYTSDSAPRPVTWQF</sequence>
<name>A0A3N2CUE0_9ACTN</name>
<evidence type="ECO:0008006" key="3">
    <source>
        <dbReference type="Google" id="ProtNLM"/>
    </source>
</evidence>
<reference evidence="1 2" key="1">
    <citation type="submission" date="2018-11" db="EMBL/GenBank/DDBJ databases">
        <title>Sequencing the genomes of 1000 actinobacteria strains.</title>
        <authorList>
            <person name="Klenk H.-P."/>
        </authorList>
    </citation>
    <scope>NUCLEOTIDE SEQUENCE [LARGE SCALE GENOMIC DNA]</scope>
    <source>
        <strain evidence="1 2">DSM 12652</strain>
    </source>
</reference>
<dbReference type="AlphaFoldDB" id="A0A3N2CUE0"/>
<evidence type="ECO:0000313" key="1">
    <source>
        <dbReference type="EMBL" id="ROR91147.1"/>
    </source>
</evidence>
<protein>
    <recommendedName>
        <fullName evidence="3">DUF4352 domain-containing protein</fullName>
    </recommendedName>
</protein>
<comment type="caution">
    <text evidence="1">The sequence shown here is derived from an EMBL/GenBank/DDBJ whole genome shotgun (WGS) entry which is preliminary data.</text>
</comment>
<dbReference type="Proteomes" id="UP000281738">
    <property type="component" value="Unassembled WGS sequence"/>
</dbReference>
<accession>A0A3N2CUE0</accession>
<dbReference type="EMBL" id="RKHO01000001">
    <property type="protein sequence ID" value="ROR91147.1"/>
    <property type="molecule type" value="Genomic_DNA"/>
</dbReference>
<keyword evidence="2" id="KW-1185">Reference proteome</keyword>
<evidence type="ECO:0000313" key="2">
    <source>
        <dbReference type="Proteomes" id="UP000281738"/>
    </source>
</evidence>
<gene>
    <name evidence="1" type="ORF">EDD33_2009</name>
</gene>
<proteinExistence type="predicted"/>